<dbReference type="CDD" id="cd00146">
    <property type="entry name" value="PKD"/>
    <property type="match status" value="2"/>
</dbReference>
<dbReference type="InterPro" id="IPR035986">
    <property type="entry name" value="PKD_dom_sf"/>
</dbReference>
<keyword evidence="4" id="KW-1185">Reference proteome</keyword>
<reference evidence="3 4" key="1">
    <citation type="submission" date="2019-01" db="EMBL/GenBank/DDBJ databases">
        <title>Filimonas sp. strain TTM-71.</title>
        <authorList>
            <person name="Chen W.-M."/>
        </authorList>
    </citation>
    <scope>NUCLEOTIDE SEQUENCE [LARGE SCALE GENOMIC DNA]</scope>
    <source>
        <strain evidence="3 4">TTM-71</strain>
    </source>
</reference>
<dbReference type="OrthoDB" id="7794186at2"/>
<dbReference type="EMBL" id="SDHZ01000002">
    <property type="protein sequence ID" value="RXK82937.1"/>
    <property type="molecule type" value="Genomic_DNA"/>
</dbReference>
<dbReference type="PROSITE" id="PS51257">
    <property type="entry name" value="PROKAR_LIPOPROTEIN"/>
    <property type="match status" value="1"/>
</dbReference>
<dbReference type="Proteomes" id="UP000290545">
    <property type="component" value="Unassembled WGS sequence"/>
</dbReference>
<organism evidence="3 4">
    <name type="scientific">Filimonas effusa</name>
    <dbReference type="NCBI Taxonomy" id="2508721"/>
    <lineage>
        <taxon>Bacteria</taxon>
        <taxon>Pseudomonadati</taxon>
        <taxon>Bacteroidota</taxon>
        <taxon>Chitinophagia</taxon>
        <taxon>Chitinophagales</taxon>
        <taxon>Chitinophagaceae</taxon>
        <taxon>Filimonas</taxon>
    </lineage>
</organism>
<evidence type="ECO:0000256" key="1">
    <source>
        <dbReference type="SAM" id="SignalP"/>
    </source>
</evidence>
<protein>
    <submittedName>
        <fullName evidence="3">PKD domain-containing protein</fullName>
    </submittedName>
</protein>
<evidence type="ECO:0000313" key="3">
    <source>
        <dbReference type="EMBL" id="RXK82937.1"/>
    </source>
</evidence>
<sequence>MRNCLLILLFITGSCAALKAQEPSNRGTDFWVGYGHHDLMDRNSSGTAPDDDQANTQEMVLYFSAEEAANVTVTVHNTTWKRTYHVPAHAVIASDYMPKGWDLTFIDCRLVNGGTNEGLYTNHGIHITSDVPVVAYSHTFAGGTSGATMLMPVNTWGYSYLSVNTAQNGPSGSRSYNFIVASEDNTVVEITPAVPTRGGRPAGQPFQVTLNKGDIYQVMGLNPRGMEMSGTRLTAVANRFGKCYPFGAFAGSGNTTNPMACSEGRGDLFVDADMYQLFPFQAWGTRYLTAPFSNSSIPARNQFTGYKIVVSDPTTVVKVNGTALNVSTLKNNFYYHESASADLIEADKPVMVAQLMGSGALCGGGSPTLNDPDILFISPVAQGINKIGFFRNNRQTIQVNYLTLIVNNQGTGLSSLRIDGQPLSAIPSADLYTYPHPRDRNYNVIVRRWANFPLFPATPPGQCLVYSDSSFTAVTYGLGPQETYSYNAGTHINNLHARSFIHNTFNTATNWNAFTCVNTPVAISALVAYKPTAITWKLSALAGKVSPAADVTVNNPAVAETVTIDGATFYKYTLPGSYSFNDADTFYLPVVLYGDEVGNCARSEEIPLRIIVRTQPKAGFSFAATSDCAADPVAVEGLATSEEGYELQKWLWTFPGGANAEGIKQSRKIEAGIDRPVSLRSITTDGCVADTTRLISLYEPPVADFTVSGKDVCENGTYTFTPSASYEGNSAVVKWYWDFGNGVTVEANSNAAQPANYTGAAGYTVKLVAKISDACVSDTAAGKVKIYANPKLNINFPQGCLPENGSVKFDNTTSTPDGQTVTGHAWNFGDGNANPANPNTATTASPSHIFTYGNYDVKYQATTEKGCVKDTLIKAVFNQAPTFVFDPLTAVCENAAPVSVAKASVTNGVSGTGVYKGNGTSATGIFNPAQAGPGKHEIIYEFTAASGCVATASRFIEVYAVPEAAFIFTDDICEGTEMSFTSSATAPAGESITRWQWNFDGTSKETAAALPVTFVFATHGAYQVKHIVTTAHGCISKEWGQTVHVRANPVAGFNSPEAICMPNGHAKFVNTTTVADNSALKYTWNFGDGRGASVEKDPSYEYLTGGNYNVKLSVISAYGCGDDASRLTNKFYDKPVASFTMNATDFCAGASVAFADKSTAPGSALSEWHWELGNGSISSEPRPSVRYSNSGTYSVSLTVKNAQGCVSNPFLLPVTIRSNPVIDAGPSFVVKAGTMIRFNASANANYKFLWDPAIGLSSAAVLQPSLTVTESRLYHLTATNEFDCSTTDSVMVELLKAIDPPNAFTPNGDGIHDLWDIPYLSDYKDAAVAVFNRYGQQVFRTKGYATPWNGKSDGKDLPAGTYYYIINLGTGGKPLTGAVTIIK</sequence>
<evidence type="ECO:0000313" key="4">
    <source>
        <dbReference type="Proteomes" id="UP000290545"/>
    </source>
</evidence>
<feature type="domain" description="PKD" evidence="2">
    <location>
        <begin position="1082"/>
        <end position="1119"/>
    </location>
</feature>
<dbReference type="Pfam" id="PF17517">
    <property type="entry name" value="IgGFc_binding"/>
    <property type="match status" value="1"/>
</dbReference>
<dbReference type="SMART" id="SM00089">
    <property type="entry name" value="PKD"/>
    <property type="match status" value="5"/>
</dbReference>
<gene>
    <name evidence="3" type="ORF">ESB13_12475</name>
</gene>
<dbReference type="InterPro" id="IPR035234">
    <property type="entry name" value="IgGFc-bd_N"/>
</dbReference>
<comment type="caution">
    <text evidence="3">The sequence shown here is derived from an EMBL/GenBank/DDBJ whole genome shotgun (WGS) entry which is preliminary data.</text>
</comment>
<evidence type="ECO:0000259" key="2">
    <source>
        <dbReference type="PROSITE" id="PS50093"/>
    </source>
</evidence>
<accession>A0A4Q1D5N6</accession>
<dbReference type="InterPro" id="IPR013783">
    <property type="entry name" value="Ig-like_fold"/>
</dbReference>
<feature type="domain" description="PKD" evidence="2">
    <location>
        <begin position="728"/>
        <end position="769"/>
    </location>
</feature>
<dbReference type="RefSeq" id="WP_129003753.1">
    <property type="nucleotide sequence ID" value="NZ_SDHZ01000002.1"/>
</dbReference>
<dbReference type="Pfam" id="PF13585">
    <property type="entry name" value="CHU_C"/>
    <property type="match status" value="1"/>
</dbReference>
<dbReference type="InterPro" id="IPR022409">
    <property type="entry name" value="PKD/Chitinase_dom"/>
</dbReference>
<dbReference type="InterPro" id="IPR026341">
    <property type="entry name" value="T9SS_type_B"/>
</dbReference>
<dbReference type="PROSITE" id="PS50093">
    <property type="entry name" value="PKD"/>
    <property type="match status" value="3"/>
</dbReference>
<dbReference type="SUPFAM" id="SSF49299">
    <property type="entry name" value="PKD domain"/>
    <property type="match status" value="5"/>
</dbReference>
<dbReference type="InterPro" id="IPR000601">
    <property type="entry name" value="PKD_dom"/>
</dbReference>
<proteinExistence type="predicted"/>
<feature type="chain" id="PRO_5020659587" evidence="1">
    <location>
        <begin position="20"/>
        <end position="1383"/>
    </location>
</feature>
<feature type="domain" description="PKD" evidence="2">
    <location>
        <begin position="1135"/>
        <end position="1204"/>
    </location>
</feature>
<name>A0A4Q1D5N6_9BACT</name>
<keyword evidence="1" id="KW-0732">Signal</keyword>
<dbReference type="Pfam" id="PF18911">
    <property type="entry name" value="PKD_4"/>
    <property type="match status" value="5"/>
</dbReference>
<dbReference type="NCBIfam" id="TIGR04131">
    <property type="entry name" value="Bac_Flav_CTERM"/>
    <property type="match status" value="1"/>
</dbReference>
<feature type="signal peptide" evidence="1">
    <location>
        <begin position="1"/>
        <end position="19"/>
    </location>
</feature>
<dbReference type="Gene3D" id="2.60.40.10">
    <property type="entry name" value="Immunoglobulins"/>
    <property type="match status" value="5"/>
</dbReference>